<evidence type="ECO:0000313" key="1">
    <source>
        <dbReference type="EMBL" id="SEH88517.1"/>
    </source>
</evidence>
<dbReference type="EMBL" id="CVUD02000210">
    <property type="protein sequence ID" value="SEH88517.1"/>
    <property type="molecule type" value="Genomic_DNA"/>
</dbReference>
<gene>
    <name evidence="1" type="ORF">BAZSYMB_GCONTIG00655_0</name>
</gene>
<evidence type="ECO:0000313" key="2">
    <source>
        <dbReference type="Proteomes" id="UP000198559"/>
    </source>
</evidence>
<protein>
    <submittedName>
        <fullName evidence="1">Uncharacterized protein</fullName>
    </submittedName>
</protein>
<sequence>MFLYQVNLISLAILFLLQYQQLDRVTLIAIPINRVDF</sequence>
<dbReference type="Proteomes" id="UP000198559">
    <property type="component" value="Unassembled WGS sequence"/>
</dbReference>
<reference evidence="2" key="1">
    <citation type="submission" date="2016-06" db="EMBL/GenBank/DDBJ databases">
        <authorList>
            <person name="Petersen J."/>
            <person name="Sayavedra L."/>
        </authorList>
    </citation>
    <scope>NUCLEOTIDE SEQUENCE [LARGE SCALE GENOMIC DNA]</scope>
    <source>
        <strain evidence="2">BazSymB</strain>
    </source>
</reference>
<proteinExistence type="predicted"/>
<accession>A0A1H6LTY8</accession>
<organism evidence="1 2">
    <name type="scientific">Bathymodiolus azoricus thioautotrophic gill symbiont</name>
    <dbReference type="NCBI Taxonomy" id="235205"/>
    <lineage>
        <taxon>Bacteria</taxon>
        <taxon>Pseudomonadati</taxon>
        <taxon>Pseudomonadota</taxon>
        <taxon>Gammaproteobacteria</taxon>
        <taxon>sulfur-oxidizing symbionts</taxon>
    </lineage>
</organism>
<dbReference type="AlphaFoldDB" id="A0A1H6LTY8"/>
<name>A0A1H6LTY8_9GAMM</name>